<dbReference type="SUPFAM" id="SSF47576">
    <property type="entry name" value="Calponin-homology domain, CH-domain"/>
    <property type="match status" value="1"/>
</dbReference>
<evidence type="ECO:0008006" key="16">
    <source>
        <dbReference type="Google" id="ProtNLM"/>
    </source>
</evidence>
<dbReference type="Pfam" id="PF00307">
    <property type="entry name" value="CH"/>
    <property type="match status" value="1"/>
</dbReference>
<keyword evidence="4" id="KW-0132">Cell division</keyword>
<dbReference type="GO" id="GO:0030473">
    <property type="term" value="P:nuclear migration along microtubule"/>
    <property type="evidence" value="ECO:0007669"/>
    <property type="project" value="UniProtKB-ARBA"/>
</dbReference>
<keyword evidence="7" id="KW-0206">Cytoskeleton</keyword>
<dbReference type="PROSITE" id="PS50021">
    <property type="entry name" value="CH"/>
    <property type="match status" value="1"/>
</dbReference>
<dbReference type="InterPro" id="IPR004953">
    <property type="entry name" value="EB1_C"/>
</dbReference>
<keyword evidence="15" id="KW-1185">Reference proteome</keyword>
<feature type="compositionally biased region" description="Polar residues" evidence="11">
    <location>
        <begin position="165"/>
        <end position="179"/>
    </location>
</feature>
<keyword evidence="6" id="KW-0498">Mitosis</keyword>
<evidence type="ECO:0000256" key="3">
    <source>
        <dbReference type="ARBA" id="ARBA00022490"/>
    </source>
</evidence>
<dbReference type="PROSITE" id="PS51230">
    <property type="entry name" value="EB1_C"/>
    <property type="match status" value="1"/>
</dbReference>
<organism evidence="14 15">
    <name type="scientific">Gonapodya prolifera (strain JEL478)</name>
    <name type="common">Monoblepharis prolifera</name>
    <dbReference type="NCBI Taxonomy" id="1344416"/>
    <lineage>
        <taxon>Eukaryota</taxon>
        <taxon>Fungi</taxon>
        <taxon>Fungi incertae sedis</taxon>
        <taxon>Chytridiomycota</taxon>
        <taxon>Chytridiomycota incertae sedis</taxon>
        <taxon>Monoblepharidomycetes</taxon>
        <taxon>Monoblepharidales</taxon>
        <taxon>Gonapodyaceae</taxon>
        <taxon>Gonapodya</taxon>
    </lineage>
</organism>
<dbReference type="Proteomes" id="UP000070544">
    <property type="component" value="Unassembled WGS sequence"/>
</dbReference>
<evidence type="ECO:0000256" key="5">
    <source>
        <dbReference type="ARBA" id="ARBA00022701"/>
    </source>
</evidence>
<evidence type="ECO:0000259" key="12">
    <source>
        <dbReference type="PROSITE" id="PS50021"/>
    </source>
</evidence>
<evidence type="ECO:0000256" key="11">
    <source>
        <dbReference type="SAM" id="MobiDB-lite"/>
    </source>
</evidence>
<dbReference type="EMBL" id="KQ965736">
    <property type="protein sequence ID" value="KXS20194.1"/>
    <property type="molecule type" value="Genomic_DNA"/>
</dbReference>
<reference evidence="14 15" key="1">
    <citation type="journal article" date="2015" name="Genome Biol. Evol.">
        <title>Phylogenomic analyses indicate that early fungi evolved digesting cell walls of algal ancestors of land plants.</title>
        <authorList>
            <person name="Chang Y."/>
            <person name="Wang S."/>
            <person name="Sekimoto S."/>
            <person name="Aerts A.L."/>
            <person name="Choi C."/>
            <person name="Clum A."/>
            <person name="LaButti K.M."/>
            <person name="Lindquist E.A."/>
            <person name="Yee Ngan C."/>
            <person name="Ohm R.A."/>
            <person name="Salamov A.A."/>
            <person name="Grigoriev I.V."/>
            <person name="Spatafora J.W."/>
            <person name="Berbee M.L."/>
        </authorList>
    </citation>
    <scope>NUCLEOTIDE SEQUENCE [LARGE SCALE GENOMIC DNA]</scope>
    <source>
        <strain evidence="14 15">JEL478</strain>
    </source>
</reference>
<keyword evidence="10" id="KW-0175">Coiled coil</keyword>
<dbReference type="GO" id="GO:0035372">
    <property type="term" value="P:protein localization to microtubule"/>
    <property type="evidence" value="ECO:0007669"/>
    <property type="project" value="UniProtKB-ARBA"/>
</dbReference>
<evidence type="ECO:0000313" key="15">
    <source>
        <dbReference type="Proteomes" id="UP000070544"/>
    </source>
</evidence>
<comment type="subcellular location">
    <subcellularLocation>
        <location evidence="1">Cytoplasm</location>
        <location evidence="1">Cytoskeleton</location>
    </subcellularLocation>
</comment>
<sequence>MTELSRSELVNWVNDLLQLNYTKIEQLGTGAAYSQILDSIFGDVPVRKCKFDSRQEFEYIANYKVLQETFHKHGIDKNIPVERLVKCKFQDNLEFLQWIKRFWDTHYQGGTYDAPARRAGTPTLPKPASRPSSAQSRPALARSSTASSTGKARATPSPGPMVRQGSASGINGRSRTGTPDSGAGIAAGRVDEWASKFHAAQTQIAALTNQLTELRVQVDGLEKERDFYFGKLRDIEIACSAQIEAGIDSEHDSFIKKLQGILYATEDGFEIPVADGEAEVPEGADAFAGEEAY</sequence>
<evidence type="ECO:0000256" key="9">
    <source>
        <dbReference type="PROSITE-ProRule" id="PRU00576"/>
    </source>
</evidence>
<proteinExistence type="inferred from homology"/>
<evidence type="ECO:0000256" key="2">
    <source>
        <dbReference type="ARBA" id="ARBA00010729"/>
    </source>
</evidence>
<dbReference type="PANTHER" id="PTHR10623">
    <property type="entry name" value="MICROTUBULE-ASSOCIATED PROTEIN RP/EB FAMILY MEMBER"/>
    <property type="match status" value="1"/>
</dbReference>
<dbReference type="Pfam" id="PF03271">
    <property type="entry name" value="EB1"/>
    <property type="match status" value="1"/>
</dbReference>
<feature type="domain" description="EB1 C-terminal" evidence="13">
    <location>
        <begin position="196"/>
        <end position="271"/>
    </location>
</feature>
<keyword evidence="3" id="KW-0963">Cytoplasm</keyword>
<feature type="compositionally biased region" description="Low complexity" evidence="11">
    <location>
        <begin position="127"/>
        <end position="144"/>
    </location>
</feature>
<dbReference type="InterPro" id="IPR001715">
    <property type="entry name" value="CH_dom"/>
</dbReference>
<comment type="similarity">
    <text evidence="2">Belongs to the MAPRE family.</text>
</comment>
<evidence type="ECO:0000256" key="1">
    <source>
        <dbReference type="ARBA" id="ARBA00004245"/>
    </source>
</evidence>
<evidence type="ECO:0000256" key="8">
    <source>
        <dbReference type="ARBA" id="ARBA00023306"/>
    </source>
</evidence>
<dbReference type="AlphaFoldDB" id="A0A139AU14"/>
<feature type="domain" description="Calponin-homology (CH)" evidence="12">
    <location>
        <begin position="3"/>
        <end position="104"/>
    </location>
</feature>
<dbReference type="FunFam" id="1.20.5.1430:FF:000005">
    <property type="entry name" value="Eb1, isoform E"/>
    <property type="match status" value="1"/>
</dbReference>
<dbReference type="GO" id="GO:0072686">
    <property type="term" value="C:mitotic spindle"/>
    <property type="evidence" value="ECO:0007669"/>
    <property type="project" value="UniProtKB-ARBA"/>
</dbReference>
<dbReference type="Gene3D" id="1.10.418.10">
    <property type="entry name" value="Calponin-like domain"/>
    <property type="match status" value="1"/>
</dbReference>
<dbReference type="SUPFAM" id="SSF140612">
    <property type="entry name" value="EB1 dimerisation domain-like"/>
    <property type="match status" value="1"/>
</dbReference>
<dbReference type="Gene3D" id="1.20.5.1430">
    <property type="match status" value="1"/>
</dbReference>
<feature type="coiled-coil region" evidence="10">
    <location>
        <begin position="197"/>
        <end position="224"/>
    </location>
</feature>
<evidence type="ECO:0000313" key="14">
    <source>
        <dbReference type="EMBL" id="KXS20194.1"/>
    </source>
</evidence>
<dbReference type="InterPro" id="IPR027328">
    <property type="entry name" value="MAPRE"/>
</dbReference>
<accession>A0A139AU14</accession>
<protein>
    <recommendedName>
        <fullName evidence="16">Microtubule binding protein</fullName>
    </recommendedName>
</protein>
<dbReference type="STRING" id="1344416.A0A139AU14"/>
<evidence type="ECO:0000256" key="7">
    <source>
        <dbReference type="ARBA" id="ARBA00023212"/>
    </source>
</evidence>
<evidence type="ECO:0000256" key="6">
    <source>
        <dbReference type="ARBA" id="ARBA00022776"/>
    </source>
</evidence>
<dbReference type="OrthoDB" id="2119228at2759"/>
<dbReference type="InterPro" id="IPR036872">
    <property type="entry name" value="CH_dom_sf"/>
</dbReference>
<evidence type="ECO:0000256" key="10">
    <source>
        <dbReference type="SAM" id="Coils"/>
    </source>
</evidence>
<evidence type="ECO:0000256" key="4">
    <source>
        <dbReference type="ARBA" id="ARBA00022618"/>
    </source>
</evidence>
<dbReference type="FunFam" id="1.10.418.10:FF:000028">
    <property type="entry name" value="RP/EB family microtubule-associated protein"/>
    <property type="match status" value="1"/>
</dbReference>
<dbReference type="OMA" id="WIKRFWD"/>
<gene>
    <name evidence="14" type="ORF">M427DRAFT_52445</name>
</gene>
<dbReference type="GO" id="GO:0051010">
    <property type="term" value="F:microtubule plus-end binding"/>
    <property type="evidence" value="ECO:0007669"/>
    <property type="project" value="UniProtKB-ARBA"/>
</dbReference>
<evidence type="ECO:0000259" key="13">
    <source>
        <dbReference type="PROSITE" id="PS51230"/>
    </source>
</evidence>
<keyword evidence="5 9" id="KW-0493">Microtubule</keyword>
<dbReference type="GO" id="GO:0035371">
    <property type="term" value="C:microtubule plus-end"/>
    <property type="evidence" value="ECO:0007669"/>
    <property type="project" value="UniProtKB-ARBA"/>
</dbReference>
<dbReference type="InterPro" id="IPR036133">
    <property type="entry name" value="EB1_C_sf"/>
</dbReference>
<dbReference type="GO" id="GO:0051301">
    <property type="term" value="P:cell division"/>
    <property type="evidence" value="ECO:0007669"/>
    <property type="project" value="UniProtKB-KW"/>
</dbReference>
<name>A0A139AU14_GONPJ</name>
<feature type="region of interest" description="Disordered" evidence="11">
    <location>
        <begin position="113"/>
        <end position="185"/>
    </location>
</feature>
<keyword evidence="8" id="KW-0131">Cell cycle</keyword>